<dbReference type="Gene3D" id="3.30.70.360">
    <property type="match status" value="1"/>
</dbReference>
<dbReference type="Pfam" id="PF07687">
    <property type="entry name" value="M20_dimer"/>
    <property type="match status" value="1"/>
</dbReference>
<organism evidence="10 11">
    <name type="scientific">Ephemerocybe angulata</name>
    <dbReference type="NCBI Taxonomy" id="980116"/>
    <lineage>
        <taxon>Eukaryota</taxon>
        <taxon>Fungi</taxon>
        <taxon>Dikarya</taxon>
        <taxon>Basidiomycota</taxon>
        <taxon>Agaricomycotina</taxon>
        <taxon>Agaricomycetes</taxon>
        <taxon>Agaricomycetidae</taxon>
        <taxon>Agaricales</taxon>
        <taxon>Agaricineae</taxon>
        <taxon>Psathyrellaceae</taxon>
        <taxon>Ephemerocybe</taxon>
    </lineage>
</organism>
<comment type="similarity">
    <text evidence="1">Belongs to the peptidase M20A family.</text>
</comment>
<evidence type="ECO:0000256" key="5">
    <source>
        <dbReference type="ARBA" id="ARBA00022737"/>
    </source>
</evidence>
<dbReference type="Pfam" id="PF01546">
    <property type="entry name" value="Peptidase_M20"/>
    <property type="match status" value="1"/>
</dbReference>
<feature type="region of interest" description="Disordered" evidence="8">
    <location>
        <begin position="200"/>
        <end position="230"/>
    </location>
</feature>
<dbReference type="SUPFAM" id="SSF55031">
    <property type="entry name" value="Bacterial exopeptidase dimerisation domain"/>
    <property type="match status" value="1"/>
</dbReference>
<dbReference type="InterPro" id="IPR019775">
    <property type="entry name" value="WD40_repeat_CS"/>
</dbReference>
<name>A0A8H5CC62_9AGAR</name>
<dbReference type="GO" id="GO:0006508">
    <property type="term" value="P:proteolysis"/>
    <property type="evidence" value="ECO:0007669"/>
    <property type="project" value="UniProtKB-KW"/>
</dbReference>
<comment type="caution">
    <text evidence="10">The sequence shown here is derived from an EMBL/GenBank/DDBJ whole genome shotgun (WGS) entry which is preliminary data.</text>
</comment>
<dbReference type="GO" id="GO:0046872">
    <property type="term" value="F:metal ion binding"/>
    <property type="evidence" value="ECO:0007669"/>
    <property type="project" value="UniProtKB-KW"/>
</dbReference>
<dbReference type="InterPro" id="IPR011650">
    <property type="entry name" value="Peptidase_M20_dimer"/>
</dbReference>
<dbReference type="Gene3D" id="3.40.630.10">
    <property type="entry name" value="Zn peptidases"/>
    <property type="match status" value="1"/>
</dbReference>
<keyword evidence="2 7" id="KW-0853">WD repeat</keyword>
<dbReference type="PROSITE" id="PS00678">
    <property type="entry name" value="WD_REPEATS_1"/>
    <property type="match status" value="1"/>
</dbReference>
<dbReference type="InterPro" id="IPR015943">
    <property type="entry name" value="WD40/YVTN_repeat-like_dom_sf"/>
</dbReference>
<protein>
    <recommendedName>
        <fullName evidence="9">Peptidase M20 dimerisation domain-containing protein</fullName>
    </recommendedName>
</protein>
<gene>
    <name evidence="10" type="ORF">D9611_008699</name>
</gene>
<dbReference type="InterPro" id="IPR001680">
    <property type="entry name" value="WD40_rpt"/>
</dbReference>
<dbReference type="SUPFAM" id="SSF50978">
    <property type="entry name" value="WD40 repeat-like"/>
    <property type="match status" value="1"/>
</dbReference>
<dbReference type="SUPFAM" id="SSF53187">
    <property type="entry name" value="Zn-dependent exopeptidases"/>
    <property type="match status" value="1"/>
</dbReference>
<keyword evidence="6" id="KW-0378">Hydrolase</keyword>
<dbReference type="InterPro" id="IPR051458">
    <property type="entry name" value="Cyt/Met_Dipeptidase"/>
</dbReference>
<dbReference type="Pfam" id="PF00400">
    <property type="entry name" value="WD40"/>
    <property type="match status" value="2"/>
</dbReference>
<evidence type="ECO:0000256" key="1">
    <source>
        <dbReference type="ARBA" id="ARBA00006247"/>
    </source>
</evidence>
<dbReference type="InterPro" id="IPR020472">
    <property type="entry name" value="WD40_PAC1"/>
</dbReference>
<dbReference type="PIRSF" id="PIRSF037237">
    <property type="entry name" value="Peptidase_WD_repeats_DUG2"/>
    <property type="match status" value="1"/>
</dbReference>
<evidence type="ECO:0000256" key="3">
    <source>
        <dbReference type="ARBA" id="ARBA00022670"/>
    </source>
</evidence>
<feature type="repeat" description="WD" evidence="7">
    <location>
        <begin position="389"/>
        <end position="412"/>
    </location>
</feature>
<dbReference type="GO" id="GO:0008233">
    <property type="term" value="F:peptidase activity"/>
    <property type="evidence" value="ECO:0007669"/>
    <property type="project" value="UniProtKB-KW"/>
</dbReference>
<feature type="compositionally biased region" description="Low complexity" evidence="8">
    <location>
        <begin position="160"/>
        <end position="182"/>
    </location>
</feature>
<evidence type="ECO:0000256" key="2">
    <source>
        <dbReference type="ARBA" id="ARBA00022574"/>
    </source>
</evidence>
<sequence>MAGVTVSPFPTPSLSRDLQNETSMPTLIHSLVGQKSSVLSLAATDQYIFSGSQAEDILVWNKDTFTLKATLSGHEGAVMALEVAKEKEWLFSSSGDSTVRVWSTKTLKPLYVLKPYLEDGAGDIFSLAWLPSMQTIFIGCQNTSLQWFSFSNDAPSQAESVTSTDVAPSSSSGTSTPLSSSYTRQAHKFFDSYPRFERRPADLNARNGTPRPTGRGTPDSGHSEDVPPSMQLNIPSINVIDPAHFGYIYCMTLLTGTGDGITRLATGSGDEGIKLWKCLPGGPEFEHEFTFDRGAILSIVAKGDTIYAGCQDGYVKVVDLETKTLIRTIIVEEGVDILSISLLNSDMFTCAANGCVKRWSSSFDCIASWRGHSGIALSSIVTQRGQGFYLVTGGNDSSIKIWDILPSSRTVSQELQSSPCFGPTAADVLTHALSKFVAIPSVSSEPSRKEDCRQTAIWLRKCLGQLGAHTSLLPTGEGNNPLVLATFQGTLGGHRKPRVLFYGHYDVISAPPHGWNSDPFTVTGKNGYLYGRGVTDNKGPILAVACAAADLLSRRALGLDLVMLIEGEEECGSIGFGDAVRKHKDAIGEVDAILVSNSTWITDDRPCITYGLRGVVHCNIEVRSIDYTQPDLDQHFLQIASQLPDLHSGIEGGGVVEPMVDMVKLLASLTDNQNKVLIPQFYDTVREQTEKEKDLYGLLSEITHKPASSLAARWREPSLTIHTIEISGPKNATVIPGSVKAQVSLRIVPDQDLQTIIDALTEYLRSAYQTFQSPNKIQITVDHSADWWLGSLDDPWFKALENAVKEEWGEEPLRIREGGSIPSVPWLEKEFGCHALHLPMGQGSDQAHLPNERISLINLNKGKSVVERFLTKTADEQFLTHLRNAN</sequence>
<evidence type="ECO:0000256" key="8">
    <source>
        <dbReference type="SAM" id="MobiDB-lite"/>
    </source>
</evidence>
<dbReference type="PROSITE" id="PS50294">
    <property type="entry name" value="WD_REPEATS_REGION"/>
    <property type="match status" value="1"/>
</dbReference>
<evidence type="ECO:0000313" key="11">
    <source>
        <dbReference type="Proteomes" id="UP000541558"/>
    </source>
</evidence>
<evidence type="ECO:0000256" key="7">
    <source>
        <dbReference type="PROSITE-ProRule" id="PRU00221"/>
    </source>
</evidence>
<keyword evidence="11" id="KW-1185">Reference proteome</keyword>
<feature type="region of interest" description="Disordered" evidence="8">
    <location>
        <begin position="159"/>
        <end position="182"/>
    </location>
</feature>
<dbReference type="InterPro" id="IPR017149">
    <property type="entry name" value="GSH_degradosome_Dug2"/>
</dbReference>
<keyword evidence="4" id="KW-0479">Metal-binding</keyword>
<accession>A0A8H5CC62</accession>
<dbReference type="OrthoDB" id="7832001at2759"/>
<dbReference type="EMBL" id="JAACJK010000010">
    <property type="protein sequence ID" value="KAF5338991.1"/>
    <property type="molecule type" value="Genomic_DNA"/>
</dbReference>
<dbReference type="SMART" id="SM00320">
    <property type="entry name" value="WD40"/>
    <property type="match status" value="7"/>
</dbReference>
<proteinExistence type="inferred from homology"/>
<feature type="domain" description="Peptidase M20 dimerisation" evidence="9">
    <location>
        <begin position="646"/>
        <end position="768"/>
    </location>
</feature>
<evidence type="ECO:0000259" key="9">
    <source>
        <dbReference type="Pfam" id="PF07687"/>
    </source>
</evidence>
<reference evidence="10 11" key="1">
    <citation type="journal article" date="2020" name="ISME J.">
        <title>Uncovering the hidden diversity of litter-decomposition mechanisms in mushroom-forming fungi.</title>
        <authorList>
            <person name="Floudas D."/>
            <person name="Bentzer J."/>
            <person name="Ahren D."/>
            <person name="Johansson T."/>
            <person name="Persson P."/>
            <person name="Tunlid A."/>
        </authorList>
    </citation>
    <scope>NUCLEOTIDE SEQUENCE [LARGE SCALE GENOMIC DNA]</scope>
    <source>
        <strain evidence="10 11">CBS 175.51</strain>
    </source>
</reference>
<feature type="repeat" description="WD" evidence="7">
    <location>
        <begin position="71"/>
        <end position="112"/>
    </location>
</feature>
<dbReference type="InterPro" id="IPR036264">
    <property type="entry name" value="Bact_exopeptidase_dim_dom"/>
</dbReference>
<dbReference type="Gene3D" id="2.130.10.10">
    <property type="entry name" value="YVTN repeat-like/Quinoprotein amine dehydrogenase"/>
    <property type="match status" value="2"/>
</dbReference>
<dbReference type="InterPro" id="IPR036322">
    <property type="entry name" value="WD40_repeat_dom_sf"/>
</dbReference>
<keyword evidence="3" id="KW-0645">Protease</keyword>
<dbReference type="PANTHER" id="PTHR43270:SF8">
    <property type="entry name" value="DI- AND TRIPEPTIDASE DUG2-RELATED"/>
    <property type="match status" value="1"/>
</dbReference>
<dbReference type="GO" id="GO:0006751">
    <property type="term" value="P:glutathione catabolic process"/>
    <property type="evidence" value="ECO:0007669"/>
    <property type="project" value="InterPro"/>
</dbReference>
<dbReference type="Proteomes" id="UP000541558">
    <property type="component" value="Unassembled WGS sequence"/>
</dbReference>
<dbReference type="PRINTS" id="PR00320">
    <property type="entry name" value="GPROTEINBRPT"/>
</dbReference>
<keyword evidence="5" id="KW-0677">Repeat</keyword>
<dbReference type="PROSITE" id="PS50082">
    <property type="entry name" value="WD_REPEATS_2"/>
    <property type="match status" value="2"/>
</dbReference>
<dbReference type="AlphaFoldDB" id="A0A8H5CC62"/>
<evidence type="ECO:0000313" key="10">
    <source>
        <dbReference type="EMBL" id="KAF5338991.1"/>
    </source>
</evidence>
<dbReference type="InterPro" id="IPR002933">
    <property type="entry name" value="Peptidase_M20"/>
</dbReference>
<dbReference type="PANTHER" id="PTHR43270">
    <property type="entry name" value="BETA-ALA-HIS DIPEPTIDASE"/>
    <property type="match status" value="1"/>
</dbReference>
<evidence type="ECO:0000256" key="4">
    <source>
        <dbReference type="ARBA" id="ARBA00022723"/>
    </source>
</evidence>
<evidence type="ECO:0000256" key="6">
    <source>
        <dbReference type="ARBA" id="ARBA00022801"/>
    </source>
</evidence>